<dbReference type="SMART" id="SM00355">
    <property type="entry name" value="ZnF_C2H2"/>
    <property type="match status" value="6"/>
</dbReference>
<organism evidence="7 8">
    <name type="scientific">Mycena albidolilacea</name>
    <dbReference type="NCBI Taxonomy" id="1033008"/>
    <lineage>
        <taxon>Eukaryota</taxon>
        <taxon>Fungi</taxon>
        <taxon>Dikarya</taxon>
        <taxon>Basidiomycota</taxon>
        <taxon>Agaricomycotina</taxon>
        <taxon>Agaricomycetes</taxon>
        <taxon>Agaricomycetidae</taxon>
        <taxon>Agaricales</taxon>
        <taxon>Marasmiineae</taxon>
        <taxon>Mycenaceae</taxon>
        <taxon>Mycena</taxon>
    </lineage>
</organism>
<keyword evidence="8" id="KW-1185">Reference proteome</keyword>
<dbReference type="GO" id="GO:0000977">
    <property type="term" value="F:RNA polymerase II transcription regulatory region sequence-specific DNA binding"/>
    <property type="evidence" value="ECO:0007669"/>
    <property type="project" value="TreeGrafter"/>
</dbReference>
<dbReference type="GO" id="GO:0000981">
    <property type="term" value="F:DNA-binding transcription factor activity, RNA polymerase II-specific"/>
    <property type="evidence" value="ECO:0007669"/>
    <property type="project" value="TreeGrafter"/>
</dbReference>
<dbReference type="SUPFAM" id="SSF57667">
    <property type="entry name" value="beta-beta-alpha zinc fingers"/>
    <property type="match status" value="3"/>
</dbReference>
<dbReference type="EMBL" id="JARIHO010000001">
    <property type="protein sequence ID" value="KAJ7369021.1"/>
    <property type="molecule type" value="Genomic_DNA"/>
</dbReference>
<dbReference type="InterPro" id="IPR013087">
    <property type="entry name" value="Znf_C2H2_type"/>
</dbReference>
<dbReference type="InterPro" id="IPR036236">
    <property type="entry name" value="Znf_C2H2_sf"/>
</dbReference>
<keyword evidence="4" id="KW-0862">Zinc</keyword>
<evidence type="ECO:0000256" key="1">
    <source>
        <dbReference type="ARBA" id="ARBA00022723"/>
    </source>
</evidence>
<dbReference type="PROSITE" id="PS00028">
    <property type="entry name" value="ZINC_FINGER_C2H2_1"/>
    <property type="match status" value="3"/>
</dbReference>
<feature type="domain" description="C2H2-type" evidence="6">
    <location>
        <begin position="7"/>
        <end position="34"/>
    </location>
</feature>
<dbReference type="GO" id="GO:0005634">
    <property type="term" value="C:nucleus"/>
    <property type="evidence" value="ECO:0007669"/>
    <property type="project" value="TreeGrafter"/>
</dbReference>
<sequence length="240" mass="27703">MESQPTYGCSKCDKLFPSRRDLKEHLAIGQSEYCQYCDQSFCDSEDLEYHSQMDHSYCAECQRVFKSEFTLEEHYRQSAFHHYCAACKKLFLSANNLKNHLNSSIHLPKDVLCPGKGCRLTFVSRSAVLLHLESGTCRCGIDRRTIDRLRAWNGVAYECYLCHAGYRILAALNQHLGSPRHQEKVYVCPLNVCRVRFSTLSGLCQHIESGRCGVARFVRNTMDDLMGRMRLLRFPVPWPF</sequence>
<dbReference type="PROSITE" id="PS50157">
    <property type="entry name" value="ZINC_FINGER_C2H2_2"/>
    <property type="match status" value="3"/>
</dbReference>
<dbReference type="Pfam" id="PF12874">
    <property type="entry name" value="zf-met"/>
    <property type="match status" value="1"/>
</dbReference>
<evidence type="ECO:0000256" key="3">
    <source>
        <dbReference type="ARBA" id="ARBA00022771"/>
    </source>
</evidence>
<dbReference type="AlphaFoldDB" id="A0AAD7AVY3"/>
<dbReference type="Gene3D" id="3.30.160.60">
    <property type="entry name" value="Classic Zinc Finger"/>
    <property type="match status" value="3"/>
</dbReference>
<dbReference type="Proteomes" id="UP001218218">
    <property type="component" value="Unassembled WGS sequence"/>
</dbReference>
<keyword evidence="1" id="KW-0479">Metal-binding</keyword>
<evidence type="ECO:0000256" key="5">
    <source>
        <dbReference type="PROSITE-ProRule" id="PRU00042"/>
    </source>
</evidence>
<dbReference type="PANTHER" id="PTHR24409:SF295">
    <property type="entry name" value="AZ2-RELATED"/>
    <property type="match status" value="1"/>
</dbReference>
<protein>
    <recommendedName>
        <fullName evidence="6">C2H2-type domain-containing protein</fullName>
    </recommendedName>
</protein>
<comment type="caution">
    <text evidence="7">The sequence shown here is derived from an EMBL/GenBank/DDBJ whole genome shotgun (WGS) entry which is preliminary data.</text>
</comment>
<dbReference type="Pfam" id="PF00096">
    <property type="entry name" value="zf-C2H2"/>
    <property type="match status" value="1"/>
</dbReference>
<name>A0AAD7AVY3_9AGAR</name>
<evidence type="ECO:0000313" key="8">
    <source>
        <dbReference type="Proteomes" id="UP001218218"/>
    </source>
</evidence>
<evidence type="ECO:0000256" key="4">
    <source>
        <dbReference type="ARBA" id="ARBA00022833"/>
    </source>
</evidence>
<keyword evidence="2" id="KW-0677">Repeat</keyword>
<feature type="domain" description="C2H2-type" evidence="6">
    <location>
        <begin position="82"/>
        <end position="111"/>
    </location>
</feature>
<accession>A0AAD7AVY3</accession>
<feature type="domain" description="C2H2-type" evidence="6">
    <location>
        <begin position="56"/>
        <end position="81"/>
    </location>
</feature>
<dbReference type="PANTHER" id="PTHR24409">
    <property type="entry name" value="ZINC FINGER PROTEIN 142"/>
    <property type="match status" value="1"/>
</dbReference>
<dbReference type="Pfam" id="PF12171">
    <property type="entry name" value="zf-C2H2_jaz"/>
    <property type="match status" value="1"/>
</dbReference>
<dbReference type="GO" id="GO:0008270">
    <property type="term" value="F:zinc ion binding"/>
    <property type="evidence" value="ECO:0007669"/>
    <property type="project" value="UniProtKB-KW"/>
</dbReference>
<proteinExistence type="predicted"/>
<evidence type="ECO:0000259" key="6">
    <source>
        <dbReference type="PROSITE" id="PS50157"/>
    </source>
</evidence>
<gene>
    <name evidence="7" type="ORF">DFH08DRAFT_983724</name>
</gene>
<reference evidence="7" key="1">
    <citation type="submission" date="2023-03" db="EMBL/GenBank/DDBJ databases">
        <title>Massive genome expansion in bonnet fungi (Mycena s.s.) driven by repeated elements and novel gene families across ecological guilds.</title>
        <authorList>
            <consortium name="Lawrence Berkeley National Laboratory"/>
            <person name="Harder C.B."/>
            <person name="Miyauchi S."/>
            <person name="Viragh M."/>
            <person name="Kuo A."/>
            <person name="Thoen E."/>
            <person name="Andreopoulos B."/>
            <person name="Lu D."/>
            <person name="Skrede I."/>
            <person name="Drula E."/>
            <person name="Henrissat B."/>
            <person name="Morin E."/>
            <person name="Kohler A."/>
            <person name="Barry K."/>
            <person name="LaButti K."/>
            <person name="Morin E."/>
            <person name="Salamov A."/>
            <person name="Lipzen A."/>
            <person name="Mereny Z."/>
            <person name="Hegedus B."/>
            <person name="Baldrian P."/>
            <person name="Stursova M."/>
            <person name="Weitz H."/>
            <person name="Taylor A."/>
            <person name="Grigoriev I.V."/>
            <person name="Nagy L.G."/>
            <person name="Martin F."/>
            <person name="Kauserud H."/>
        </authorList>
    </citation>
    <scope>NUCLEOTIDE SEQUENCE</scope>
    <source>
        <strain evidence="7">CBHHK002</strain>
    </source>
</reference>
<keyword evidence="3 5" id="KW-0863">Zinc-finger</keyword>
<evidence type="ECO:0000313" key="7">
    <source>
        <dbReference type="EMBL" id="KAJ7369021.1"/>
    </source>
</evidence>
<evidence type="ECO:0000256" key="2">
    <source>
        <dbReference type="ARBA" id="ARBA00022737"/>
    </source>
</evidence>
<dbReference type="InterPro" id="IPR022755">
    <property type="entry name" value="Znf_C2H2_jaz"/>
</dbReference>